<evidence type="ECO:0000313" key="1">
    <source>
        <dbReference type="EMBL" id="MBG0560743.1"/>
    </source>
</evidence>
<proteinExistence type="predicted"/>
<sequence>MAKDYPPAVYVHDRSRCEGAPPGIEYPPRAVAQAHPNARPHTCFNNETITSGRKVTLEHIDYETHDYKPSTIMTCEIGIQATRPLCEICRGTHAEATTSEPTKPNLLIIPGGGR</sequence>
<dbReference type="Proteomes" id="UP000598146">
    <property type="component" value="Unassembled WGS sequence"/>
</dbReference>
<gene>
    <name evidence="1" type="ORF">I4J89_04585</name>
</gene>
<accession>A0A931FUY8</accession>
<organism evidence="1 2">
    <name type="scientific">Actinoplanes aureus</name>
    <dbReference type="NCBI Taxonomy" id="2792083"/>
    <lineage>
        <taxon>Bacteria</taxon>
        <taxon>Bacillati</taxon>
        <taxon>Actinomycetota</taxon>
        <taxon>Actinomycetes</taxon>
        <taxon>Micromonosporales</taxon>
        <taxon>Micromonosporaceae</taxon>
        <taxon>Actinoplanes</taxon>
    </lineage>
</organism>
<evidence type="ECO:0000313" key="2">
    <source>
        <dbReference type="Proteomes" id="UP000598146"/>
    </source>
</evidence>
<protein>
    <submittedName>
        <fullName evidence="1">Uncharacterized protein</fullName>
    </submittedName>
</protein>
<dbReference type="RefSeq" id="WP_196412544.1">
    <property type="nucleotide sequence ID" value="NZ_JADQTO010000002.1"/>
</dbReference>
<name>A0A931FUY8_9ACTN</name>
<reference evidence="1" key="1">
    <citation type="submission" date="2020-11" db="EMBL/GenBank/DDBJ databases">
        <title>Isolation and identification of active actinomycetes.</title>
        <authorList>
            <person name="Sun X."/>
        </authorList>
    </citation>
    <scope>NUCLEOTIDE SEQUENCE</scope>
    <source>
        <strain evidence="1">NEAU-A11</strain>
    </source>
</reference>
<dbReference type="EMBL" id="JADQTO010000002">
    <property type="protein sequence ID" value="MBG0560743.1"/>
    <property type="molecule type" value="Genomic_DNA"/>
</dbReference>
<comment type="caution">
    <text evidence="1">The sequence shown here is derived from an EMBL/GenBank/DDBJ whole genome shotgun (WGS) entry which is preliminary data.</text>
</comment>
<keyword evidence="2" id="KW-1185">Reference proteome</keyword>
<dbReference type="AlphaFoldDB" id="A0A931FUY8"/>